<evidence type="ECO:0000256" key="4">
    <source>
        <dbReference type="ARBA" id="ARBA00023002"/>
    </source>
</evidence>
<evidence type="ECO:0000313" key="8">
    <source>
        <dbReference type="EMBL" id="HIT41885.1"/>
    </source>
</evidence>
<dbReference type="SUPFAM" id="SSF56821">
    <property type="entry name" value="Prismane protein-like"/>
    <property type="match status" value="1"/>
</dbReference>
<keyword evidence="5" id="KW-0408">Iron</keyword>
<evidence type="ECO:0000256" key="3">
    <source>
        <dbReference type="ARBA" id="ARBA00022723"/>
    </source>
</evidence>
<keyword evidence="4 8" id="KW-0560">Oxidoreductase</keyword>
<dbReference type="Pfam" id="PF03063">
    <property type="entry name" value="Prismane"/>
    <property type="match status" value="1"/>
</dbReference>
<evidence type="ECO:0000256" key="5">
    <source>
        <dbReference type="ARBA" id="ARBA00023004"/>
    </source>
</evidence>
<evidence type="ECO:0000256" key="6">
    <source>
        <dbReference type="ARBA" id="ARBA00023014"/>
    </source>
</evidence>
<dbReference type="NCBIfam" id="NF003658">
    <property type="entry name" value="PRK05290.1"/>
    <property type="match status" value="1"/>
</dbReference>
<evidence type="ECO:0000256" key="1">
    <source>
        <dbReference type="ARBA" id="ARBA00022485"/>
    </source>
</evidence>
<dbReference type="EC" id="1.7.99.1" evidence="7"/>
<dbReference type="FunFam" id="1.20.1270.20:FF:000001">
    <property type="entry name" value="Hydroxylamine reductase"/>
    <property type="match status" value="1"/>
</dbReference>
<evidence type="ECO:0000313" key="9">
    <source>
        <dbReference type="Proteomes" id="UP000886860"/>
    </source>
</evidence>
<proteinExistence type="predicted"/>
<organism evidence="8 9">
    <name type="scientific">Candidatus Caccovicinus merdipullorum</name>
    <dbReference type="NCBI Taxonomy" id="2840724"/>
    <lineage>
        <taxon>Bacteria</taxon>
        <taxon>Bacillati</taxon>
        <taxon>Bacillota</taxon>
        <taxon>Clostridia</taxon>
        <taxon>Eubacteriales</taxon>
        <taxon>Candidatus Caccovicinus</taxon>
    </lineage>
</organism>
<dbReference type="GO" id="GO:0005737">
    <property type="term" value="C:cytoplasm"/>
    <property type="evidence" value="ECO:0007669"/>
    <property type="project" value="InterPro"/>
</dbReference>
<dbReference type="PANTHER" id="PTHR30109:SF0">
    <property type="entry name" value="HYDROXYLAMINE REDUCTASE"/>
    <property type="match status" value="1"/>
</dbReference>
<evidence type="ECO:0000256" key="7">
    <source>
        <dbReference type="NCBIfam" id="TIGR01703"/>
    </source>
</evidence>
<dbReference type="GO" id="GO:0004601">
    <property type="term" value="F:peroxidase activity"/>
    <property type="evidence" value="ECO:0007669"/>
    <property type="project" value="TreeGrafter"/>
</dbReference>
<comment type="caution">
    <text evidence="8">The sequence shown here is derived from an EMBL/GenBank/DDBJ whole genome shotgun (WGS) entry which is preliminary data.</text>
</comment>
<sequence>MDHQMFCYQCQETAGCTGCTRLGVCGKTPETAAMQDLLIYVTKGLCAVTTRLRLEGVPVSREINHLVSQNLFVTITNANFDKEAILARIRETLTVKEELLSRLSDSSFLPEAALWNGREEEFAAKAAVSGVLSTKEEDIRSLRELITYGLKGLSAYTKHANALLAEDEETDAFLQRALAAVLDDSLTIPELTSLALETGKYGVKGMALLDQANTKAYGNPEITRVKTGTRNRPGILVSGHDLRDLEMLLEQTRGKGIDVYTHSEMLPAHYYPAFKKYPHLAGNYGNAWWKQKEEFEQFNGPILMTTNCIVPPKDSYRDRLYTTGAAGYPGCRHIPGE</sequence>
<dbReference type="InterPro" id="IPR004137">
    <property type="entry name" value="HCP/CODH"/>
</dbReference>
<dbReference type="InterPro" id="IPR016099">
    <property type="entry name" value="Prismane-like_a/b-sand"/>
</dbReference>
<reference evidence="8" key="1">
    <citation type="submission" date="2020-10" db="EMBL/GenBank/DDBJ databases">
        <authorList>
            <person name="Gilroy R."/>
        </authorList>
    </citation>
    <scope>NUCLEOTIDE SEQUENCE</scope>
    <source>
        <strain evidence="8">CHK123-3438</strain>
    </source>
</reference>
<dbReference type="GO" id="GO:0051539">
    <property type="term" value="F:4 iron, 4 sulfur cluster binding"/>
    <property type="evidence" value="ECO:0007669"/>
    <property type="project" value="UniProtKB-KW"/>
</dbReference>
<dbReference type="Gene3D" id="3.40.50.2030">
    <property type="match status" value="1"/>
</dbReference>
<keyword evidence="1" id="KW-0004">4Fe-4S</keyword>
<dbReference type="AlphaFoldDB" id="A0A9D1GIQ2"/>
<keyword evidence="2" id="KW-0963">Cytoplasm</keyword>
<dbReference type="EMBL" id="DVKS01000123">
    <property type="protein sequence ID" value="HIT41885.1"/>
    <property type="molecule type" value="Genomic_DNA"/>
</dbReference>
<dbReference type="NCBIfam" id="TIGR01703">
    <property type="entry name" value="hybrid_clust"/>
    <property type="match status" value="1"/>
</dbReference>
<accession>A0A9D1GIQ2</accession>
<dbReference type="GO" id="GO:0050418">
    <property type="term" value="F:hydroxylamine reductase activity"/>
    <property type="evidence" value="ECO:0007669"/>
    <property type="project" value="UniProtKB-UniRule"/>
</dbReference>
<dbReference type="Proteomes" id="UP000886860">
    <property type="component" value="Unassembled WGS sequence"/>
</dbReference>
<dbReference type="InterPro" id="IPR010048">
    <property type="entry name" value="Hydroxylam_reduct"/>
</dbReference>
<dbReference type="InterPro" id="IPR011254">
    <property type="entry name" value="Prismane-like_sf"/>
</dbReference>
<keyword evidence="3" id="KW-0479">Metal-binding</keyword>
<reference evidence="8" key="2">
    <citation type="journal article" date="2021" name="PeerJ">
        <title>Extensive microbial diversity within the chicken gut microbiome revealed by metagenomics and culture.</title>
        <authorList>
            <person name="Gilroy R."/>
            <person name="Ravi A."/>
            <person name="Getino M."/>
            <person name="Pursley I."/>
            <person name="Horton D.L."/>
            <person name="Alikhan N.F."/>
            <person name="Baker D."/>
            <person name="Gharbi K."/>
            <person name="Hall N."/>
            <person name="Watson M."/>
            <person name="Adriaenssens E.M."/>
            <person name="Foster-Nyarko E."/>
            <person name="Jarju S."/>
            <person name="Secka A."/>
            <person name="Antonio M."/>
            <person name="Oren A."/>
            <person name="Chaudhuri R.R."/>
            <person name="La Ragione R."/>
            <person name="Hildebrand F."/>
            <person name="Pallen M.J."/>
        </authorList>
    </citation>
    <scope>NUCLEOTIDE SEQUENCE</scope>
    <source>
        <strain evidence="8">CHK123-3438</strain>
    </source>
</reference>
<keyword evidence="6" id="KW-0411">Iron-sulfur</keyword>
<gene>
    <name evidence="8" type="primary">hcp</name>
    <name evidence="8" type="synonym">priS</name>
    <name evidence="8" type="ORF">IAB60_07310</name>
</gene>
<dbReference type="PANTHER" id="PTHR30109">
    <property type="entry name" value="HYDROXYLAMINE REDUCTASE"/>
    <property type="match status" value="1"/>
</dbReference>
<dbReference type="GO" id="GO:0042542">
    <property type="term" value="P:response to hydrogen peroxide"/>
    <property type="evidence" value="ECO:0007669"/>
    <property type="project" value="TreeGrafter"/>
</dbReference>
<name>A0A9D1GIQ2_9FIRM</name>
<evidence type="ECO:0000256" key="2">
    <source>
        <dbReference type="ARBA" id="ARBA00022490"/>
    </source>
</evidence>
<feature type="non-terminal residue" evidence="8">
    <location>
        <position position="337"/>
    </location>
</feature>
<dbReference type="InterPro" id="IPR016100">
    <property type="entry name" value="Prismane_a-bundle"/>
</dbReference>
<dbReference type="Gene3D" id="1.20.1270.20">
    <property type="match status" value="2"/>
</dbReference>
<dbReference type="GO" id="GO:0046872">
    <property type="term" value="F:metal ion binding"/>
    <property type="evidence" value="ECO:0007669"/>
    <property type="project" value="UniProtKB-KW"/>
</dbReference>
<protein>
    <recommendedName>
        <fullName evidence="7">Hydroxylamine reductase</fullName>
        <ecNumber evidence="7">1.7.99.1</ecNumber>
    </recommendedName>
</protein>